<dbReference type="InterPro" id="IPR006439">
    <property type="entry name" value="HAD-SF_hydro_IA"/>
</dbReference>
<dbReference type="PANTHER" id="PTHR43434:SF1">
    <property type="entry name" value="PHOSPHOGLYCOLATE PHOSPHATASE"/>
    <property type="match status" value="1"/>
</dbReference>
<evidence type="ECO:0000313" key="2">
    <source>
        <dbReference type="Proteomes" id="UP000727857"/>
    </source>
</evidence>
<dbReference type="NCBIfam" id="TIGR01509">
    <property type="entry name" value="HAD-SF-IA-v3"/>
    <property type="match status" value="1"/>
</dbReference>
<evidence type="ECO:0000313" key="1">
    <source>
        <dbReference type="EMBL" id="MBO8423519.1"/>
    </source>
</evidence>
<dbReference type="Gene3D" id="3.40.50.1000">
    <property type="entry name" value="HAD superfamily/HAD-like"/>
    <property type="match status" value="1"/>
</dbReference>
<organism evidence="1 2">
    <name type="scientific">Candidatus Stercoripulliclostridium pullicola</name>
    <dbReference type="NCBI Taxonomy" id="2840953"/>
    <lineage>
        <taxon>Bacteria</taxon>
        <taxon>Bacillati</taxon>
        <taxon>Bacillota</taxon>
        <taxon>Clostridia</taxon>
        <taxon>Eubacteriales</taxon>
        <taxon>Candidatus Stercoripulliclostridium</taxon>
    </lineage>
</organism>
<dbReference type="Proteomes" id="UP000727857">
    <property type="component" value="Unassembled WGS sequence"/>
</dbReference>
<dbReference type="GO" id="GO:0005829">
    <property type="term" value="C:cytosol"/>
    <property type="evidence" value="ECO:0007669"/>
    <property type="project" value="TreeGrafter"/>
</dbReference>
<dbReference type="NCBIfam" id="TIGR01549">
    <property type="entry name" value="HAD-SF-IA-v1"/>
    <property type="match status" value="1"/>
</dbReference>
<dbReference type="EMBL" id="JADINF010000016">
    <property type="protein sequence ID" value="MBO8423519.1"/>
    <property type="molecule type" value="Genomic_DNA"/>
</dbReference>
<proteinExistence type="predicted"/>
<dbReference type="InterPro" id="IPR036412">
    <property type="entry name" value="HAD-like_sf"/>
</dbReference>
<dbReference type="InterPro" id="IPR050155">
    <property type="entry name" value="HAD-like_hydrolase_sf"/>
</dbReference>
<name>A0A940IC04_9FIRM</name>
<dbReference type="Gene3D" id="1.10.150.240">
    <property type="entry name" value="Putative phosphatase, domain 2"/>
    <property type="match status" value="1"/>
</dbReference>
<reference evidence="1" key="1">
    <citation type="submission" date="2020-10" db="EMBL/GenBank/DDBJ databases">
        <authorList>
            <person name="Gilroy R."/>
        </authorList>
    </citation>
    <scope>NUCLEOTIDE SEQUENCE</scope>
    <source>
        <strain evidence="1">517</strain>
    </source>
</reference>
<accession>A0A940IC04</accession>
<dbReference type="Pfam" id="PF13419">
    <property type="entry name" value="HAD_2"/>
    <property type="match status" value="1"/>
</dbReference>
<comment type="caution">
    <text evidence="1">The sequence shown here is derived from an EMBL/GenBank/DDBJ whole genome shotgun (WGS) entry which is preliminary data.</text>
</comment>
<dbReference type="AlphaFoldDB" id="A0A940IC04"/>
<dbReference type="GO" id="GO:0008967">
    <property type="term" value="F:phosphoglycolate phosphatase activity"/>
    <property type="evidence" value="ECO:0007669"/>
    <property type="project" value="TreeGrafter"/>
</dbReference>
<sequence length="215" mass="23941">MGKTEFVFFDMDGTLLDTLEDLHEALNHTLAEMGYPLKTLEETRNYVGNGIFCLVERGLPESAKHLAKEGSERFKKYYRAHLTVNTRPYEGIEELIEALEERGIRTGIVSNKSQQPLEELAEYFFKGKPEVVTGFTDGIPAKPAPDMLFAAMEAVGADKENSLYVGDSAVDVETARNAGVKGVFCAWGFAGRERLEKAGARPIIDSPRELLEYLE</sequence>
<dbReference type="InterPro" id="IPR023198">
    <property type="entry name" value="PGP-like_dom2"/>
</dbReference>
<reference evidence="1" key="2">
    <citation type="journal article" date="2021" name="PeerJ">
        <title>Extensive microbial diversity within the chicken gut microbiome revealed by metagenomics and culture.</title>
        <authorList>
            <person name="Gilroy R."/>
            <person name="Ravi A."/>
            <person name="Getino M."/>
            <person name="Pursley I."/>
            <person name="Horton D.L."/>
            <person name="Alikhan N.F."/>
            <person name="Baker D."/>
            <person name="Gharbi K."/>
            <person name="Hall N."/>
            <person name="Watson M."/>
            <person name="Adriaenssens E.M."/>
            <person name="Foster-Nyarko E."/>
            <person name="Jarju S."/>
            <person name="Secka A."/>
            <person name="Antonio M."/>
            <person name="Oren A."/>
            <person name="Chaudhuri R.R."/>
            <person name="La Ragione R."/>
            <person name="Hildebrand F."/>
            <person name="Pallen M.J."/>
        </authorList>
    </citation>
    <scope>NUCLEOTIDE SEQUENCE</scope>
    <source>
        <strain evidence="1">517</strain>
    </source>
</reference>
<dbReference type="SUPFAM" id="SSF56784">
    <property type="entry name" value="HAD-like"/>
    <property type="match status" value="1"/>
</dbReference>
<dbReference type="PANTHER" id="PTHR43434">
    <property type="entry name" value="PHOSPHOGLYCOLATE PHOSPHATASE"/>
    <property type="match status" value="1"/>
</dbReference>
<dbReference type="SFLD" id="SFLDS00003">
    <property type="entry name" value="Haloacid_Dehalogenase"/>
    <property type="match status" value="1"/>
</dbReference>
<gene>
    <name evidence="1" type="ORF">IAB16_00640</name>
</gene>
<dbReference type="SFLD" id="SFLDG01129">
    <property type="entry name" value="C1.5:_HAD__Beta-PGM__Phosphata"/>
    <property type="match status" value="1"/>
</dbReference>
<dbReference type="SFLD" id="SFLDG01135">
    <property type="entry name" value="C1.5.6:_HAD__Beta-PGM__Phospha"/>
    <property type="match status" value="1"/>
</dbReference>
<protein>
    <submittedName>
        <fullName evidence="1">HAD family hydrolase</fullName>
    </submittedName>
</protein>
<dbReference type="InterPro" id="IPR041492">
    <property type="entry name" value="HAD_2"/>
</dbReference>
<dbReference type="InterPro" id="IPR023214">
    <property type="entry name" value="HAD_sf"/>
</dbReference>
<dbReference type="GO" id="GO:0006281">
    <property type="term" value="P:DNA repair"/>
    <property type="evidence" value="ECO:0007669"/>
    <property type="project" value="TreeGrafter"/>
</dbReference>
<keyword evidence="1" id="KW-0378">Hydrolase</keyword>